<dbReference type="AlphaFoldDB" id="A0AA35KW75"/>
<proteinExistence type="predicted"/>
<keyword evidence="3" id="KW-1185">Reference proteome</keyword>
<feature type="region of interest" description="Disordered" evidence="1">
    <location>
        <begin position="41"/>
        <end position="70"/>
    </location>
</feature>
<evidence type="ECO:0000256" key="1">
    <source>
        <dbReference type="SAM" id="MobiDB-lite"/>
    </source>
</evidence>
<protein>
    <submittedName>
        <fullName evidence="2">Uncharacterized protein</fullName>
    </submittedName>
</protein>
<gene>
    <name evidence="2" type="ORF">PODLI_1B043079</name>
</gene>
<dbReference type="Proteomes" id="UP001178461">
    <property type="component" value="Chromosome 9"/>
</dbReference>
<organism evidence="2 3">
    <name type="scientific">Podarcis lilfordi</name>
    <name type="common">Lilford's wall lizard</name>
    <dbReference type="NCBI Taxonomy" id="74358"/>
    <lineage>
        <taxon>Eukaryota</taxon>
        <taxon>Metazoa</taxon>
        <taxon>Chordata</taxon>
        <taxon>Craniata</taxon>
        <taxon>Vertebrata</taxon>
        <taxon>Euteleostomi</taxon>
        <taxon>Lepidosauria</taxon>
        <taxon>Squamata</taxon>
        <taxon>Bifurcata</taxon>
        <taxon>Unidentata</taxon>
        <taxon>Episquamata</taxon>
        <taxon>Laterata</taxon>
        <taxon>Lacertibaenia</taxon>
        <taxon>Lacertidae</taxon>
        <taxon>Podarcis</taxon>
    </lineage>
</organism>
<reference evidence="2" key="1">
    <citation type="submission" date="2022-12" db="EMBL/GenBank/DDBJ databases">
        <authorList>
            <person name="Alioto T."/>
            <person name="Alioto T."/>
            <person name="Gomez Garrido J."/>
        </authorList>
    </citation>
    <scope>NUCLEOTIDE SEQUENCE</scope>
</reference>
<name>A0AA35KW75_9SAUR</name>
<dbReference type="EMBL" id="OX395134">
    <property type="protein sequence ID" value="CAI5784693.1"/>
    <property type="molecule type" value="Genomic_DNA"/>
</dbReference>
<feature type="compositionally biased region" description="Pro residues" evidence="1">
    <location>
        <begin position="44"/>
        <end position="70"/>
    </location>
</feature>
<sequence length="133" mass="14326">MHTLGISAIVVLNAVEILYYFPDDIERSASGSASNERLPIMAPQVPPQVPPQLLPQFPPPLPAQPYPPQIPPQPYPPQMIPIYVTYDPAQGLPSILSNLPGVVNPGAGDPLSWNSWGEIASQLIYPPAVTART</sequence>
<accession>A0AA35KW75</accession>
<evidence type="ECO:0000313" key="3">
    <source>
        <dbReference type="Proteomes" id="UP001178461"/>
    </source>
</evidence>
<evidence type="ECO:0000313" key="2">
    <source>
        <dbReference type="EMBL" id="CAI5784693.1"/>
    </source>
</evidence>